<evidence type="ECO:0000313" key="2">
    <source>
        <dbReference type="EMBL" id="OGH87544.1"/>
    </source>
</evidence>
<comment type="caution">
    <text evidence="2">The sequence shown here is derived from an EMBL/GenBank/DDBJ whole genome shotgun (WGS) entry which is preliminary data.</text>
</comment>
<keyword evidence="1" id="KW-1133">Transmembrane helix</keyword>
<keyword evidence="1" id="KW-0472">Membrane</keyword>
<feature type="transmembrane region" description="Helical" evidence="1">
    <location>
        <begin position="12"/>
        <end position="31"/>
    </location>
</feature>
<protein>
    <submittedName>
        <fullName evidence="2">Uncharacterized protein</fullName>
    </submittedName>
</protein>
<keyword evidence="1" id="KW-0812">Transmembrane</keyword>
<evidence type="ECO:0000313" key="3">
    <source>
        <dbReference type="Proteomes" id="UP000177907"/>
    </source>
</evidence>
<name>A0A1F6NV87_9BACT</name>
<organism evidence="2 3">
    <name type="scientific">Candidatus Magasanikbacteria bacterium RIFOXYC2_FULL_42_28</name>
    <dbReference type="NCBI Taxonomy" id="1798704"/>
    <lineage>
        <taxon>Bacteria</taxon>
        <taxon>Candidatus Magasanikiibacteriota</taxon>
    </lineage>
</organism>
<reference evidence="2 3" key="1">
    <citation type="journal article" date="2016" name="Nat. Commun.">
        <title>Thousands of microbial genomes shed light on interconnected biogeochemical processes in an aquifer system.</title>
        <authorList>
            <person name="Anantharaman K."/>
            <person name="Brown C.T."/>
            <person name="Hug L.A."/>
            <person name="Sharon I."/>
            <person name="Castelle C.J."/>
            <person name="Probst A.J."/>
            <person name="Thomas B.C."/>
            <person name="Singh A."/>
            <person name="Wilkins M.J."/>
            <person name="Karaoz U."/>
            <person name="Brodie E.L."/>
            <person name="Williams K.H."/>
            <person name="Hubbard S.S."/>
            <person name="Banfield J.F."/>
        </authorList>
    </citation>
    <scope>NUCLEOTIDE SEQUENCE [LARGE SCALE GENOMIC DNA]</scope>
</reference>
<dbReference type="STRING" id="1798704.A3J93_03390"/>
<dbReference type="Proteomes" id="UP000177907">
    <property type="component" value="Unassembled WGS sequence"/>
</dbReference>
<dbReference type="EMBL" id="MFQZ01000010">
    <property type="protein sequence ID" value="OGH87544.1"/>
    <property type="molecule type" value="Genomic_DNA"/>
</dbReference>
<evidence type="ECO:0000256" key="1">
    <source>
        <dbReference type="SAM" id="Phobius"/>
    </source>
</evidence>
<sequence length="128" mass="14342">MLETSKDILYLVISFCVLWTTVFLCWVFYYVMRLLRNTNQIVEEFRVRLQALTEAINYIRGKVEHMSGLMTLITDGAAGLAKKFVARKAGEWGQAGADKFDEAAKDAVSKAVAATAKGMRGAVKKMKR</sequence>
<accession>A0A1F6NV87</accession>
<dbReference type="AlphaFoldDB" id="A0A1F6NV87"/>
<gene>
    <name evidence="2" type="ORF">A3J93_03390</name>
</gene>
<proteinExistence type="predicted"/>